<evidence type="ECO:0000256" key="8">
    <source>
        <dbReference type="RuleBase" id="RU000394"/>
    </source>
</evidence>
<feature type="binding site" evidence="7">
    <location>
        <begin position="87"/>
        <end position="94"/>
    </location>
    <ligand>
        <name>ATP</name>
        <dbReference type="ChEBI" id="CHEBI:30616"/>
    </ligand>
</feature>
<dbReference type="EMBL" id="SEYY01020743">
    <property type="protein sequence ID" value="KAB7497065.1"/>
    <property type="molecule type" value="Genomic_DNA"/>
</dbReference>
<feature type="domain" description="Kinesin motor" evidence="10">
    <location>
        <begin position="4"/>
        <end position="317"/>
    </location>
</feature>
<accession>A0A5N5ST28</accession>
<evidence type="ECO:0000256" key="6">
    <source>
        <dbReference type="ARBA" id="ARBA00023212"/>
    </source>
</evidence>
<keyword evidence="6" id="KW-0206">Cytoskeleton</keyword>
<comment type="subcellular location">
    <subcellularLocation>
        <location evidence="1">Cytoplasm</location>
        <location evidence="1">Cytoskeleton</location>
    </subcellularLocation>
</comment>
<dbReference type="AlphaFoldDB" id="A0A5N5ST28"/>
<dbReference type="InterPro" id="IPR019821">
    <property type="entry name" value="Kinesin_motor_CS"/>
</dbReference>
<keyword evidence="8" id="KW-0493">Microtubule</keyword>
<keyword evidence="6" id="KW-0963">Cytoplasm</keyword>
<dbReference type="InterPro" id="IPR001752">
    <property type="entry name" value="Kinesin_motor_dom"/>
</dbReference>
<proteinExistence type="inferred from homology"/>
<evidence type="ECO:0000313" key="11">
    <source>
        <dbReference type="EMBL" id="KAB7497065.1"/>
    </source>
</evidence>
<dbReference type="SUPFAM" id="SSF52540">
    <property type="entry name" value="P-loop containing nucleoside triphosphate hydrolases"/>
    <property type="match status" value="1"/>
</dbReference>
<dbReference type="GO" id="GO:0005874">
    <property type="term" value="C:microtubule"/>
    <property type="evidence" value="ECO:0007669"/>
    <property type="project" value="UniProtKB-KW"/>
</dbReference>
<dbReference type="InterPro" id="IPR027640">
    <property type="entry name" value="Kinesin-like_fam"/>
</dbReference>
<sequence length="414" mass="46719">MSDNIVVALRLRPFISRELNEENEKYWEAQENTIVQYEPTTKKPINSFAFDEVFDVNITNEKIYNDLAHPIVQSGLAGFNGTIFAYGQTSSGKTYTMTGTSSTLGIIPLAIQNIFNSIENMPDREFLLRASYMEIYQENIYDLLTGEKISTIREDSHGQDYGPRYKRSLLAVMSDGDKRRKVGETNMNERSSRSHSIFRLIIESKERGDKDCQGAITVSHLNLVDLAGSENASQTGAVGERLREGGSINRSLFMLGRVISQLSEGEQHINFRDSKLTRILQNSLGGNAKTVIICTVTPANKEQTLSTVRFACRAKNIKNKPIINEVVSDAALLKRYALEIKRLRQALENERNTDKAQEMEQVKEKLDEQEKQNMELNGKIIALKEKLVVSSHPHVSSNAVDLKKRRMTWAAPLL</sequence>
<name>A0A5N5ST28_9CRUS</name>
<dbReference type="PANTHER" id="PTHR47968:SF75">
    <property type="entry name" value="CENTROMERE-ASSOCIATED PROTEIN E"/>
    <property type="match status" value="1"/>
</dbReference>
<dbReference type="InterPro" id="IPR036961">
    <property type="entry name" value="Kinesin_motor_dom_sf"/>
</dbReference>
<dbReference type="FunFam" id="3.40.850.10:FF:000177">
    <property type="entry name" value="Kinesin-like protein"/>
    <property type="match status" value="1"/>
</dbReference>
<evidence type="ECO:0000256" key="5">
    <source>
        <dbReference type="ARBA" id="ARBA00023175"/>
    </source>
</evidence>
<dbReference type="GO" id="GO:0007018">
    <property type="term" value="P:microtubule-based movement"/>
    <property type="evidence" value="ECO:0007669"/>
    <property type="project" value="InterPro"/>
</dbReference>
<keyword evidence="4" id="KW-0175">Coiled coil</keyword>
<dbReference type="Pfam" id="PF00225">
    <property type="entry name" value="Kinesin"/>
    <property type="match status" value="1"/>
</dbReference>
<keyword evidence="12" id="KW-1185">Reference proteome</keyword>
<protein>
    <recommendedName>
        <fullName evidence="8">Kinesin-like protein</fullName>
    </recommendedName>
</protein>
<evidence type="ECO:0000256" key="3">
    <source>
        <dbReference type="ARBA" id="ARBA00022840"/>
    </source>
</evidence>
<feature type="region of interest" description="Disordered" evidence="9">
    <location>
        <begin position="349"/>
        <end position="369"/>
    </location>
</feature>
<gene>
    <name evidence="11" type="primary">CENPE</name>
    <name evidence="11" type="ORF">Anas_04595</name>
</gene>
<evidence type="ECO:0000256" key="4">
    <source>
        <dbReference type="ARBA" id="ARBA00023054"/>
    </source>
</evidence>
<comment type="caution">
    <text evidence="11">The sequence shown here is derived from an EMBL/GenBank/DDBJ whole genome shotgun (WGS) entry which is preliminary data.</text>
</comment>
<dbReference type="PRINTS" id="PR00380">
    <property type="entry name" value="KINESINHEAVY"/>
</dbReference>
<dbReference type="Proteomes" id="UP000326759">
    <property type="component" value="Unassembled WGS sequence"/>
</dbReference>
<dbReference type="OrthoDB" id="3176171at2759"/>
<dbReference type="SMART" id="SM00129">
    <property type="entry name" value="KISc"/>
    <property type="match status" value="1"/>
</dbReference>
<dbReference type="GO" id="GO:0008017">
    <property type="term" value="F:microtubule binding"/>
    <property type="evidence" value="ECO:0007669"/>
    <property type="project" value="InterPro"/>
</dbReference>
<dbReference type="PROSITE" id="PS00411">
    <property type="entry name" value="KINESIN_MOTOR_1"/>
    <property type="match status" value="1"/>
</dbReference>
<keyword evidence="3 7" id="KW-0067">ATP-binding</keyword>
<reference evidence="11 12" key="1">
    <citation type="journal article" date="2019" name="PLoS Biol.">
        <title>Sex chromosomes control vertical transmission of feminizing Wolbachia symbionts in an isopod.</title>
        <authorList>
            <person name="Becking T."/>
            <person name="Chebbi M.A."/>
            <person name="Giraud I."/>
            <person name="Moumen B."/>
            <person name="Laverre T."/>
            <person name="Caubet Y."/>
            <person name="Peccoud J."/>
            <person name="Gilbert C."/>
            <person name="Cordaux R."/>
        </authorList>
    </citation>
    <scope>NUCLEOTIDE SEQUENCE [LARGE SCALE GENOMIC DNA]</scope>
    <source>
        <strain evidence="11">ANa2</strain>
        <tissue evidence="11">Whole body excluding digestive tract and cuticle</tissue>
    </source>
</reference>
<dbReference type="Gene3D" id="3.40.850.10">
    <property type="entry name" value="Kinesin motor domain"/>
    <property type="match status" value="1"/>
</dbReference>
<dbReference type="GO" id="GO:0005524">
    <property type="term" value="F:ATP binding"/>
    <property type="evidence" value="ECO:0007669"/>
    <property type="project" value="UniProtKB-UniRule"/>
</dbReference>
<dbReference type="InterPro" id="IPR027417">
    <property type="entry name" value="P-loop_NTPase"/>
</dbReference>
<dbReference type="GO" id="GO:0003777">
    <property type="term" value="F:microtubule motor activity"/>
    <property type="evidence" value="ECO:0007669"/>
    <property type="project" value="InterPro"/>
</dbReference>
<keyword evidence="5 7" id="KW-0505">Motor protein</keyword>
<comment type="similarity">
    <text evidence="7 8">Belongs to the TRAFAC class myosin-kinesin ATPase superfamily. Kinesin family.</text>
</comment>
<evidence type="ECO:0000259" key="10">
    <source>
        <dbReference type="PROSITE" id="PS50067"/>
    </source>
</evidence>
<evidence type="ECO:0000256" key="7">
    <source>
        <dbReference type="PROSITE-ProRule" id="PRU00283"/>
    </source>
</evidence>
<evidence type="ECO:0000256" key="2">
    <source>
        <dbReference type="ARBA" id="ARBA00022741"/>
    </source>
</evidence>
<dbReference type="PROSITE" id="PS50067">
    <property type="entry name" value="KINESIN_MOTOR_2"/>
    <property type="match status" value="1"/>
</dbReference>
<dbReference type="PANTHER" id="PTHR47968">
    <property type="entry name" value="CENTROMERE PROTEIN E"/>
    <property type="match status" value="1"/>
</dbReference>
<dbReference type="GO" id="GO:0000278">
    <property type="term" value="P:mitotic cell cycle"/>
    <property type="evidence" value="ECO:0007669"/>
    <property type="project" value="TreeGrafter"/>
</dbReference>
<evidence type="ECO:0000256" key="1">
    <source>
        <dbReference type="ARBA" id="ARBA00004245"/>
    </source>
</evidence>
<keyword evidence="2 7" id="KW-0547">Nucleotide-binding</keyword>
<evidence type="ECO:0000313" key="12">
    <source>
        <dbReference type="Proteomes" id="UP000326759"/>
    </source>
</evidence>
<organism evidence="11 12">
    <name type="scientific">Armadillidium nasatum</name>
    <dbReference type="NCBI Taxonomy" id="96803"/>
    <lineage>
        <taxon>Eukaryota</taxon>
        <taxon>Metazoa</taxon>
        <taxon>Ecdysozoa</taxon>
        <taxon>Arthropoda</taxon>
        <taxon>Crustacea</taxon>
        <taxon>Multicrustacea</taxon>
        <taxon>Malacostraca</taxon>
        <taxon>Eumalacostraca</taxon>
        <taxon>Peracarida</taxon>
        <taxon>Isopoda</taxon>
        <taxon>Oniscidea</taxon>
        <taxon>Crinocheta</taxon>
        <taxon>Armadillidiidae</taxon>
        <taxon>Armadillidium</taxon>
    </lineage>
</organism>
<evidence type="ECO:0000256" key="9">
    <source>
        <dbReference type="SAM" id="MobiDB-lite"/>
    </source>
</evidence>